<comment type="similarity">
    <text evidence="1">Belongs to the sigma-70 factor family. ECF subfamily.</text>
</comment>
<organism evidence="7">
    <name type="scientific">hydrothermal vent metagenome</name>
    <dbReference type="NCBI Taxonomy" id="652676"/>
    <lineage>
        <taxon>unclassified sequences</taxon>
        <taxon>metagenomes</taxon>
        <taxon>ecological metagenomes</taxon>
    </lineage>
</organism>
<reference evidence="7" key="1">
    <citation type="submission" date="2018-06" db="EMBL/GenBank/DDBJ databases">
        <authorList>
            <person name="Zhirakovskaya E."/>
        </authorList>
    </citation>
    <scope>NUCLEOTIDE SEQUENCE</scope>
</reference>
<dbReference type="NCBIfam" id="TIGR02937">
    <property type="entry name" value="sigma70-ECF"/>
    <property type="match status" value="1"/>
</dbReference>
<evidence type="ECO:0000256" key="3">
    <source>
        <dbReference type="ARBA" id="ARBA00023082"/>
    </source>
</evidence>
<keyword evidence="2" id="KW-0805">Transcription regulation</keyword>
<proteinExistence type="inferred from homology"/>
<dbReference type="SUPFAM" id="SSF88946">
    <property type="entry name" value="Sigma2 domain of RNA polymerase sigma factors"/>
    <property type="match status" value="1"/>
</dbReference>
<dbReference type="GO" id="GO:0006352">
    <property type="term" value="P:DNA-templated transcription initiation"/>
    <property type="evidence" value="ECO:0007669"/>
    <property type="project" value="InterPro"/>
</dbReference>
<dbReference type="Pfam" id="PF04542">
    <property type="entry name" value="Sigma70_r2"/>
    <property type="match status" value="1"/>
</dbReference>
<keyword evidence="3" id="KW-0731">Sigma factor</keyword>
<dbReference type="SUPFAM" id="SSF88659">
    <property type="entry name" value="Sigma3 and sigma4 domains of RNA polymerase sigma factors"/>
    <property type="match status" value="1"/>
</dbReference>
<dbReference type="PANTHER" id="PTHR43133:SF64">
    <property type="entry name" value="ECF SIGMA FACTOR"/>
    <property type="match status" value="1"/>
</dbReference>
<dbReference type="InterPro" id="IPR013325">
    <property type="entry name" value="RNA_pol_sigma_r2"/>
</dbReference>
<dbReference type="InterPro" id="IPR013249">
    <property type="entry name" value="RNA_pol_sigma70_r4_t2"/>
</dbReference>
<name>A0A3B1DCS3_9ZZZZ</name>
<dbReference type="GO" id="GO:0003677">
    <property type="term" value="F:DNA binding"/>
    <property type="evidence" value="ECO:0007669"/>
    <property type="project" value="InterPro"/>
</dbReference>
<evidence type="ECO:0008006" key="8">
    <source>
        <dbReference type="Google" id="ProtNLM"/>
    </source>
</evidence>
<protein>
    <recommendedName>
        <fullName evidence="8">RNA polymerase sigma factor</fullName>
    </recommendedName>
</protein>
<accession>A0A3B1DCS3</accession>
<dbReference type="InterPro" id="IPR014284">
    <property type="entry name" value="RNA_pol_sigma-70_dom"/>
</dbReference>
<dbReference type="GO" id="GO:0016987">
    <property type="term" value="F:sigma factor activity"/>
    <property type="evidence" value="ECO:0007669"/>
    <property type="project" value="UniProtKB-KW"/>
</dbReference>
<dbReference type="InterPro" id="IPR039425">
    <property type="entry name" value="RNA_pol_sigma-70-like"/>
</dbReference>
<sequence>MAGVEIRAYQMARIATQNSEEALDIVQDAMFKLVQRYASKEPSEWGPLFYRILQHRIKDWHRRSWVRNRWRTWFQRKSDETDSDENLIETVPDTGIRDFADEVATKNAASELELALYQLPLRQRQAFFLRAYEGYNTAETALAMSCSVGSVKTHYSRAIRALRIKLKEFAP</sequence>
<evidence type="ECO:0000313" key="7">
    <source>
        <dbReference type="EMBL" id="VAX26467.1"/>
    </source>
</evidence>
<dbReference type="Pfam" id="PF08281">
    <property type="entry name" value="Sigma70_r4_2"/>
    <property type="match status" value="1"/>
</dbReference>
<feature type="domain" description="RNA polymerase sigma factor 70 region 4 type 2" evidence="6">
    <location>
        <begin position="111"/>
        <end position="162"/>
    </location>
</feature>
<evidence type="ECO:0000259" key="5">
    <source>
        <dbReference type="Pfam" id="PF04542"/>
    </source>
</evidence>
<dbReference type="InterPro" id="IPR013324">
    <property type="entry name" value="RNA_pol_sigma_r3/r4-like"/>
</dbReference>
<feature type="domain" description="RNA polymerase sigma-70 region 2" evidence="5">
    <location>
        <begin position="10"/>
        <end position="65"/>
    </location>
</feature>
<dbReference type="PANTHER" id="PTHR43133">
    <property type="entry name" value="RNA POLYMERASE ECF-TYPE SIGMA FACTO"/>
    <property type="match status" value="1"/>
</dbReference>
<evidence type="ECO:0000256" key="2">
    <source>
        <dbReference type="ARBA" id="ARBA00023015"/>
    </source>
</evidence>
<keyword evidence="4" id="KW-0804">Transcription</keyword>
<dbReference type="EMBL" id="UOGF01000013">
    <property type="protein sequence ID" value="VAX26467.1"/>
    <property type="molecule type" value="Genomic_DNA"/>
</dbReference>
<gene>
    <name evidence="7" type="ORF">MNBD_NITROSPIRAE01-2137</name>
</gene>
<dbReference type="InterPro" id="IPR007627">
    <property type="entry name" value="RNA_pol_sigma70_r2"/>
</dbReference>
<dbReference type="InterPro" id="IPR036388">
    <property type="entry name" value="WH-like_DNA-bd_sf"/>
</dbReference>
<evidence type="ECO:0000256" key="4">
    <source>
        <dbReference type="ARBA" id="ARBA00023163"/>
    </source>
</evidence>
<dbReference type="Gene3D" id="1.10.10.10">
    <property type="entry name" value="Winged helix-like DNA-binding domain superfamily/Winged helix DNA-binding domain"/>
    <property type="match status" value="1"/>
</dbReference>
<evidence type="ECO:0000259" key="6">
    <source>
        <dbReference type="Pfam" id="PF08281"/>
    </source>
</evidence>
<dbReference type="AlphaFoldDB" id="A0A3B1DCS3"/>
<dbReference type="NCBIfam" id="NF006550">
    <property type="entry name" value="PRK09047.1"/>
    <property type="match status" value="1"/>
</dbReference>
<dbReference type="Gene3D" id="1.10.1740.10">
    <property type="match status" value="1"/>
</dbReference>
<dbReference type="CDD" id="cd06171">
    <property type="entry name" value="Sigma70_r4"/>
    <property type="match status" value="1"/>
</dbReference>
<evidence type="ECO:0000256" key="1">
    <source>
        <dbReference type="ARBA" id="ARBA00010641"/>
    </source>
</evidence>